<name>A0A543HSY8_9MICO</name>
<keyword evidence="1" id="KW-0812">Transmembrane</keyword>
<feature type="transmembrane region" description="Helical" evidence="1">
    <location>
        <begin position="12"/>
        <end position="40"/>
    </location>
</feature>
<evidence type="ECO:0000313" key="2">
    <source>
        <dbReference type="EMBL" id="TQM61456.1"/>
    </source>
</evidence>
<proteinExistence type="predicted"/>
<organism evidence="2 3">
    <name type="scientific">Klugiella xanthotipulae</name>
    <dbReference type="NCBI Taxonomy" id="244735"/>
    <lineage>
        <taxon>Bacteria</taxon>
        <taxon>Bacillati</taxon>
        <taxon>Actinomycetota</taxon>
        <taxon>Actinomycetes</taxon>
        <taxon>Micrococcales</taxon>
        <taxon>Microbacteriaceae</taxon>
        <taxon>Klugiella</taxon>
    </lineage>
</organism>
<dbReference type="Proteomes" id="UP000318331">
    <property type="component" value="Unassembled WGS sequence"/>
</dbReference>
<accession>A0A543HSY8</accession>
<keyword evidence="3" id="KW-1185">Reference proteome</keyword>
<dbReference type="AlphaFoldDB" id="A0A543HSY8"/>
<dbReference type="EMBL" id="VFPN01000003">
    <property type="protein sequence ID" value="TQM61456.1"/>
    <property type="molecule type" value="Genomic_DNA"/>
</dbReference>
<keyword evidence="1" id="KW-1133">Transmembrane helix</keyword>
<comment type="caution">
    <text evidence="2">The sequence shown here is derived from an EMBL/GenBank/DDBJ whole genome shotgun (WGS) entry which is preliminary data.</text>
</comment>
<protein>
    <submittedName>
        <fullName evidence="2">Uncharacterized protein</fullName>
    </submittedName>
</protein>
<dbReference type="RefSeq" id="WP_141918566.1">
    <property type="nucleotide sequence ID" value="NZ_BAAAYS010000006.1"/>
</dbReference>
<evidence type="ECO:0000313" key="3">
    <source>
        <dbReference type="Proteomes" id="UP000318331"/>
    </source>
</evidence>
<keyword evidence="1" id="KW-0472">Membrane</keyword>
<sequence length="237" mass="25022">MSGQKYQRGRQRWVVPVVAVGIVLNLGLTGVILAAVAALVPERVGHSSGASDGETGDVQTDNDAPGAIGLDLLGNFDTPTAPIWSFPSLEGYDFDIIDEQGINRQTNRSSGCIATTSQTEQEPLGADPTSDRAETEASLDTLVATLGEGKAGVTTADPSTVENVAVGTIGGQQKIEFLATRFTFTGEDTTYTYQVAVRALPQEKSLMWLSVLCPTSVVIDEPGTFTRIVNRTAVVFA</sequence>
<evidence type="ECO:0000256" key="1">
    <source>
        <dbReference type="SAM" id="Phobius"/>
    </source>
</evidence>
<gene>
    <name evidence="2" type="ORF">FB466_2410</name>
</gene>
<reference evidence="2 3" key="1">
    <citation type="submission" date="2019-06" db="EMBL/GenBank/DDBJ databases">
        <title>Sequencing the genomes of 1000 actinobacteria strains.</title>
        <authorList>
            <person name="Klenk H.-P."/>
        </authorList>
    </citation>
    <scope>NUCLEOTIDE SEQUENCE [LARGE SCALE GENOMIC DNA]</scope>
    <source>
        <strain evidence="2 3">DSM 18031</strain>
    </source>
</reference>